<dbReference type="Proteomes" id="UP000806522">
    <property type="component" value="Unassembled WGS sequence"/>
</dbReference>
<evidence type="ECO:0000313" key="9">
    <source>
        <dbReference type="Proteomes" id="UP000806522"/>
    </source>
</evidence>
<accession>A0A9D5NZW0</accession>
<keyword evidence="5" id="KW-0998">Cell outer membrane</keyword>
<dbReference type="SUPFAM" id="SSF48452">
    <property type="entry name" value="TPR-like"/>
    <property type="match status" value="1"/>
</dbReference>
<feature type="domain" description="SusD-like N-terminal" evidence="7">
    <location>
        <begin position="107"/>
        <end position="246"/>
    </location>
</feature>
<name>A0A9D5NZW0_XYLRU</name>
<evidence type="ECO:0000259" key="7">
    <source>
        <dbReference type="Pfam" id="PF14322"/>
    </source>
</evidence>
<comment type="similarity">
    <text evidence="2">Belongs to the SusD family.</text>
</comment>
<dbReference type="GO" id="GO:0009279">
    <property type="term" value="C:cell outer membrane"/>
    <property type="evidence" value="ECO:0007669"/>
    <property type="project" value="UniProtKB-SubCell"/>
</dbReference>
<gene>
    <name evidence="8" type="ORF">E7101_06845</name>
</gene>
<reference evidence="8" key="1">
    <citation type="submission" date="2019-04" db="EMBL/GenBank/DDBJ databases">
        <title>Evolution of Biomass-Degrading Anaerobic Consortia Revealed by Metagenomics.</title>
        <authorList>
            <person name="Peng X."/>
        </authorList>
    </citation>
    <scope>NUCLEOTIDE SEQUENCE</scope>
    <source>
        <strain evidence="8">SIG140</strain>
    </source>
</reference>
<dbReference type="AlphaFoldDB" id="A0A9D5NZW0"/>
<dbReference type="Pfam" id="PF14322">
    <property type="entry name" value="SusD-like_3"/>
    <property type="match status" value="1"/>
</dbReference>
<keyword evidence="4" id="KW-0472">Membrane</keyword>
<dbReference type="InterPro" id="IPR011990">
    <property type="entry name" value="TPR-like_helical_dom_sf"/>
</dbReference>
<dbReference type="PROSITE" id="PS51257">
    <property type="entry name" value="PROKAR_LIPOPROTEIN"/>
    <property type="match status" value="1"/>
</dbReference>
<comment type="caution">
    <text evidence="8">The sequence shown here is derived from an EMBL/GenBank/DDBJ whole genome shotgun (WGS) entry which is preliminary data.</text>
</comment>
<evidence type="ECO:0000256" key="1">
    <source>
        <dbReference type="ARBA" id="ARBA00004442"/>
    </source>
</evidence>
<sequence length="514" mass="57014">MKKIFKYTFVGLMASSMLLTTSCSEERIETAPTRSMSGQGLLASGNAALVALNGIYREMYTAGWSTTGNTHQCFGITAYNLGAEVMGEDHIMGASGSGWFWYDALYNVKQRYASSSWRSYDLWYAYYNWIANANYIIAAEETMGGTSEEVNYAIGQAYAIRAYSYFMLSQWFARTLKGHESEKCVPIYTEPTTPQTTGQPRATNAEVYAQIDSDIKKAVELLQGTEQKNPSHIGYAVALGIQARIALVENDWQTAKTAAKAAIEASGCSILPVKSFTGMNNANADNVMWGAGIIADQVGMYASFFSHMDFEADKYGSSAPKCINKELYAKMNPTDQRRDWWVAGKTNAGLVQEKFKFTDVSTWMGDYVFMRVEEMYLTAAEAECRLGEEDAAKADLMAVMAQRDPDYTCDKTGTALGATSATADETGSLLEEILIQRRIELWGEDGRMYTLKRLKQGFRRTADQGWPSAALLATRPTDDPDAYMNVLTIPQAEFDGNENMTLEADQNPEGDYKK</sequence>
<evidence type="ECO:0000256" key="3">
    <source>
        <dbReference type="ARBA" id="ARBA00022729"/>
    </source>
</evidence>
<evidence type="ECO:0000256" key="2">
    <source>
        <dbReference type="ARBA" id="ARBA00006275"/>
    </source>
</evidence>
<comment type="subcellular location">
    <subcellularLocation>
        <location evidence="1">Cell outer membrane</location>
    </subcellularLocation>
</comment>
<evidence type="ECO:0000256" key="4">
    <source>
        <dbReference type="ARBA" id="ARBA00023136"/>
    </source>
</evidence>
<organism evidence="8 9">
    <name type="scientific">Xylanibacter ruminicola</name>
    <name type="common">Prevotella ruminicola</name>
    <dbReference type="NCBI Taxonomy" id="839"/>
    <lineage>
        <taxon>Bacteria</taxon>
        <taxon>Pseudomonadati</taxon>
        <taxon>Bacteroidota</taxon>
        <taxon>Bacteroidia</taxon>
        <taxon>Bacteroidales</taxon>
        <taxon>Prevotellaceae</taxon>
        <taxon>Xylanibacter</taxon>
    </lineage>
</organism>
<keyword evidence="3" id="KW-0732">Signal</keyword>
<evidence type="ECO:0000259" key="6">
    <source>
        <dbReference type="Pfam" id="PF07980"/>
    </source>
</evidence>
<evidence type="ECO:0000313" key="8">
    <source>
        <dbReference type="EMBL" id="MBE6270653.1"/>
    </source>
</evidence>
<dbReference type="Pfam" id="PF07980">
    <property type="entry name" value="SusD_RagB"/>
    <property type="match status" value="1"/>
</dbReference>
<dbReference type="InterPro" id="IPR033985">
    <property type="entry name" value="SusD-like_N"/>
</dbReference>
<dbReference type="InterPro" id="IPR012944">
    <property type="entry name" value="SusD_RagB_dom"/>
</dbReference>
<proteinExistence type="inferred from homology"/>
<feature type="domain" description="RagB/SusD" evidence="6">
    <location>
        <begin position="348"/>
        <end position="508"/>
    </location>
</feature>
<evidence type="ECO:0000256" key="5">
    <source>
        <dbReference type="ARBA" id="ARBA00023237"/>
    </source>
</evidence>
<dbReference type="EMBL" id="SUYC01000006">
    <property type="protein sequence ID" value="MBE6270653.1"/>
    <property type="molecule type" value="Genomic_DNA"/>
</dbReference>
<protein>
    <submittedName>
        <fullName evidence="8">RagB/SusD family nutrient uptake outer membrane protein</fullName>
    </submittedName>
</protein>
<dbReference type="Gene3D" id="1.25.40.390">
    <property type="match status" value="1"/>
</dbReference>